<evidence type="ECO:0000256" key="1">
    <source>
        <dbReference type="ARBA" id="ARBA00004651"/>
    </source>
</evidence>
<gene>
    <name evidence="8" type="ORF">U1T56_06610</name>
</gene>
<comment type="caution">
    <text evidence="8">The sequence shown here is derived from an EMBL/GenBank/DDBJ whole genome shotgun (WGS) entry which is preliminary data.</text>
</comment>
<protein>
    <submittedName>
        <fullName evidence="8">Cytochrome b/b6 domain-containing protein</fullName>
    </submittedName>
</protein>
<feature type="transmembrane region" description="Helical" evidence="6">
    <location>
        <begin position="7"/>
        <end position="25"/>
    </location>
</feature>
<feature type="domain" description="Cytochrome b561 bacterial/Ni-hydrogenase" evidence="7">
    <location>
        <begin position="4"/>
        <end position="196"/>
    </location>
</feature>
<dbReference type="PANTHER" id="PTHR30485:SF2">
    <property type="entry name" value="BLL0597 PROTEIN"/>
    <property type="match status" value="1"/>
</dbReference>
<dbReference type="InterPro" id="IPR016174">
    <property type="entry name" value="Di-haem_cyt_TM"/>
</dbReference>
<name>A0ABU8XR15_9PROT</name>
<dbReference type="Proteomes" id="UP001375743">
    <property type="component" value="Unassembled WGS sequence"/>
</dbReference>
<dbReference type="Gene3D" id="1.20.950.20">
    <property type="entry name" value="Transmembrane di-heme cytochromes, Chain C"/>
    <property type="match status" value="1"/>
</dbReference>
<feature type="transmembrane region" description="Helical" evidence="6">
    <location>
        <begin position="162"/>
        <end position="184"/>
    </location>
</feature>
<evidence type="ECO:0000259" key="7">
    <source>
        <dbReference type="Pfam" id="PF01292"/>
    </source>
</evidence>
<dbReference type="SUPFAM" id="SSF81342">
    <property type="entry name" value="Transmembrane di-heme cytochromes"/>
    <property type="match status" value="1"/>
</dbReference>
<dbReference type="EMBL" id="JBBLZC010000005">
    <property type="protein sequence ID" value="MEK0082814.1"/>
    <property type="molecule type" value="Genomic_DNA"/>
</dbReference>
<dbReference type="InterPro" id="IPR011577">
    <property type="entry name" value="Cyt_b561_bac/Ni-Hgenase"/>
</dbReference>
<evidence type="ECO:0000256" key="6">
    <source>
        <dbReference type="SAM" id="Phobius"/>
    </source>
</evidence>
<dbReference type="RefSeq" id="WP_418158668.1">
    <property type="nucleotide sequence ID" value="NZ_JBBLZC010000005.1"/>
</dbReference>
<keyword evidence="3 6" id="KW-0812">Transmembrane</keyword>
<keyword evidence="2" id="KW-1003">Cell membrane</keyword>
<accession>A0ABU8XR15</accession>
<evidence type="ECO:0000313" key="8">
    <source>
        <dbReference type="EMBL" id="MEK0082814.1"/>
    </source>
</evidence>
<proteinExistence type="predicted"/>
<feature type="transmembrane region" description="Helical" evidence="6">
    <location>
        <begin position="31"/>
        <end position="51"/>
    </location>
</feature>
<evidence type="ECO:0000256" key="2">
    <source>
        <dbReference type="ARBA" id="ARBA00022475"/>
    </source>
</evidence>
<evidence type="ECO:0000313" key="9">
    <source>
        <dbReference type="Proteomes" id="UP001375743"/>
    </source>
</evidence>
<evidence type="ECO:0000256" key="4">
    <source>
        <dbReference type="ARBA" id="ARBA00022989"/>
    </source>
</evidence>
<dbReference type="InterPro" id="IPR051542">
    <property type="entry name" value="Hydrogenase_cytochrome"/>
</dbReference>
<reference evidence="8 9" key="1">
    <citation type="submission" date="2024-01" db="EMBL/GenBank/DDBJ databases">
        <title>Multi-omics insights into the function and evolution of sodium benzoate biodegradation pathways in Benzoatithermus flavus gen. nov., sp. nov. from hot spring.</title>
        <authorList>
            <person name="Hu C.-J."/>
            <person name="Li W.-J."/>
        </authorList>
    </citation>
    <scope>NUCLEOTIDE SEQUENCE [LARGE SCALE GENOMIC DNA]</scope>
    <source>
        <strain evidence="8 9">SYSU G07066</strain>
    </source>
</reference>
<evidence type="ECO:0000256" key="3">
    <source>
        <dbReference type="ARBA" id="ARBA00022692"/>
    </source>
</evidence>
<dbReference type="Pfam" id="PF01292">
    <property type="entry name" value="Ni_hydr_CYTB"/>
    <property type="match status" value="1"/>
</dbReference>
<keyword evidence="5 6" id="KW-0472">Membrane</keyword>
<keyword evidence="4 6" id="KW-1133">Transmembrane helix</keyword>
<sequence>MVQVWDPLVRICHWTLVLAFFTAYFSGDEMLALHVWAGYAVGGVILLRLVWGFVGPKHARFSDFVAGPLAVWRYLVDLVRFRARRYLGHSPAGGAMTLALLLGLALVVGTGLQLYAIEKHAGPLAGLATAVAPARTAAVAEDESEEERGPAGEGMWEELHEVLANLTLALVVLHIGGVVLASLVHHENLARAMITGRKRIA</sequence>
<organism evidence="8 9">
    <name type="scientific">Benzoatithermus flavus</name>
    <dbReference type="NCBI Taxonomy" id="3108223"/>
    <lineage>
        <taxon>Bacteria</taxon>
        <taxon>Pseudomonadati</taxon>
        <taxon>Pseudomonadota</taxon>
        <taxon>Alphaproteobacteria</taxon>
        <taxon>Geminicoccales</taxon>
        <taxon>Geminicoccaceae</taxon>
        <taxon>Benzoatithermus</taxon>
    </lineage>
</organism>
<dbReference type="PANTHER" id="PTHR30485">
    <property type="entry name" value="NI/FE-HYDROGENASE 1 B-TYPE CYTOCHROME SUBUNIT"/>
    <property type="match status" value="1"/>
</dbReference>
<comment type="subcellular location">
    <subcellularLocation>
        <location evidence="1">Cell membrane</location>
        <topology evidence="1">Multi-pass membrane protein</topology>
    </subcellularLocation>
</comment>
<keyword evidence="9" id="KW-1185">Reference proteome</keyword>
<feature type="transmembrane region" description="Helical" evidence="6">
    <location>
        <begin position="92"/>
        <end position="117"/>
    </location>
</feature>
<evidence type="ECO:0000256" key="5">
    <source>
        <dbReference type="ARBA" id="ARBA00023136"/>
    </source>
</evidence>